<sequence length="179" mass="19653">MLPSDSSDELLSVGVTIDIPEPYGSELRGRRLQFGDARAETIPAHITIIPPCTIPAGSWPGVREHIVEVADQTSPFTIELRGTGTFRPVSPVVFVAVANGIAHCQSLSAQLRQGVLDQDLAFPYHPHVTIAQELDDERLDIAYDALADFELSFMVHGFGVYLHGPDGEWRLQDRVHFGP</sequence>
<proteinExistence type="predicted"/>
<comment type="caution">
    <text evidence="1">The sequence shown here is derived from an EMBL/GenBank/DDBJ whole genome shotgun (WGS) entry which is preliminary data.</text>
</comment>
<evidence type="ECO:0000313" key="2">
    <source>
        <dbReference type="Proteomes" id="UP000616114"/>
    </source>
</evidence>
<reference evidence="1" key="1">
    <citation type="journal article" date="2014" name="Int. J. Syst. Evol. Microbiol.">
        <title>Complete genome sequence of Corynebacterium casei LMG S-19264T (=DSM 44701T), isolated from a smear-ripened cheese.</title>
        <authorList>
            <consortium name="US DOE Joint Genome Institute (JGI-PGF)"/>
            <person name="Walter F."/>
            <person name="Albersmeier A."/>
            <person name="Kalinowski J."/>
            <person name="Ruckert C."/>
        </authorList>
    </citation>
    <scope>NUCLEOTIDE SEQUENCE</scope>
    <source>
        <strain evidence="1">CGMCC 1.12785</strain>
    </source>
</reference>
<dbReference type="Gene3D" id="3.90.1140.10">
    <property type="entry name" value="Cyclic phosphodiesterase"/>
    <property type="match status" value="1"/>
</dbReference>
<gene>
    <name evidence="1" type="ORF">GCM10011333_12750</name>
</gene>
<dbReference type="PANTHER" id="PTHR40037">
    <property type="entry name" value="PHOSPHOESTERASE YJCG-RELATED"/>
    <property type="match status" value="1"/>
</dbReference>
<keyword evidence="2" id="KW-1185">Reference proteome</keyword>
<dbReference type="SUPFAM" id="SSF55144">
    <property type="entry name" value="LigT-like"/>
    <property type="match status" value="1"/>
</dbReference>
<dbReference type="PANTHER" id="PTHR40037:SF1">
    <property type="entry name" value="PHOSPHOESTERASE SAOUHSC_00951-RELATED"/>
    <property type="match status" value="1"/>
</dbReference>
<dbReference type="EMBL" id="BMFY01000004">
    <property type="protein sequence ID" value="GGA11342.1"/>
    <property type="molecule type" value="Genomic_DNA"/>
</dbReference>
<dbReference type="AlphaFoldDB" id="A0A8J2XKN4"/>
<dbReference type="RefSeq" id="WP_188550085.1">
    <property type="nucleotide sequence ID" value="NZ_BMFY01000004.1"/>
</dbReference>
<organism evidence="1 2">
    <name type="scientific">Sediminivirga luteola</name>
    <dbReference type="NCBI Taxonomy" id="1774748"/>
    <lineage>
        <taxon>Bacteria</taxon>
        <taxon>Bacillati</taxon>
        <taxon>Actinomycetota</taxon>
        <taxon>Actinomycetes</taxon>
        <taxon>Micrococcales</taxon>
        <taxon>Brevibacteriaceae</taxon>
        <taxon>Sediminivirga</taxon>
    </lineage>
</organism>
<evidence type="ECO:0000313" key="1">
    <source>
        <dbReference type="EMBL" id="GGA11342.1"/>
    </source>
</evidence>
<dbReference type="Proteomes" id="UP000616114">
    <property type="component" value="Unassembled WGS sequence"/>
</dbReference>
<protein>
    <submittedName>
        <fullName evidence="1">Phosphoesterase</fullName>
    </submittedName>
</protein>
<reference evidence="1" key="2">
    <citation type="submission" date="2020-09" db="EMBL/GenBank/DDBJ databases">
        <authorList>
            <person name="Sun Q."/>
            <person name="Zhou Y."/>
        </authorList>
    </citation>
    <scope>NUCLEOTIDE SEQUENCE</scope>
    <source>
        <strain evidence="1">CGMCC 1.12785</strain>
    </source>
</reference>
<dbReference type="InterPro" id="IPR009097">
    <property type="entry name" value="Cyclic_Pdiesterase"/>
</dbReference>
<name>A0A8J2XKN4_9MICO</name>
<dbReference type="InterPro" id="IPR050580">
    <property type="entry name" value="2H_phosphoesterase_YjcG-like"/>
</dbReference>
<accession>A0A8J2XKN4</accession>
<dbReference type="Pfam" id="PF13563">
    <property type="entry name" value="2_5_RNA_ligase2"/>
    <property type="match status" value="1"/>
</dbReference>